<evidence type="ECO:0000256" key="2">
    <source>
        <dbReference type="ARBA" id="ARBA00022679"/>
    </source>
</evidence>
<evidence type="ECO:0000256" key="3">
    <source>
        <dbReference type="ARBA" id="ARBA00022691"/>
    </source>
</evidence>
<evidence type="ECO:0000313" key="6">
    <source>
        <dbReference type="EMBL" id="GBF35098.1"/>
    </source>
</evidence>
<dbReference type="InterPro" id="IPR019271">
    <property type="entry name" value="DUF2284_metal-binding"/>
</dbReference>
<dbReference type="PROSITE" id="PS51683">
    <property type="entry name" value="SAM_OMT_II"/>
    <property type="match status" value="1"/>
</dbReference>
<name>A0A2L2XFT2_9FIRM</name>
<dbReference type="GO" id="GO:0046983">
    <property type="term" value="F:protein dimerization activity"/>
    <property type="evidence" value="ECO:0007669"/>
    <property type="project" value="InterPro"/>
</dbReference>
<evidence type="ECO:0000259" key="4">
    <source>
        <dbReference type="Pfam" id="PF00891"/>
    </source>
</evidence>
<dbReference type="InterPro" id="IPR016461">
    <property type="entry name" value="COMT-like"/>
</dbReference>
<reference evidence="7" key="1">
    <citation type="submission" date="2018-02" db="EMBL/GenBank/DDBJ databases">
        <title>Genome sequence of Desulfocucumis palustris strain NAW-5.</title>
        <authorList>
            <person name="Watanabe M."/>
            <person name="Kojima H."/>
            <person name="Fukui M."/>
        </authorList>
    </citation>
    <scope>NUCLEOTIDE SEQUENCE [LARGE SCALE GENOMIC DNA]</scope>
    <source>
        <strain evidence="7">NAW-5</strain>
    </source>
</reference>
<comment type="caution">
    <text evidence="6">The sequence shown here is derived from an EMBL/GenBank/DDBJ whole genome shotgun (WGS) entry which is preliminary data.</text>
</comment>
<dbReference type="SUPFAM" id="SSF46785">
    <property type="entry name" value="Winged helix' DNA-binding domain"/>
    <property type="match status" value="1"/>
</dbReference>
<dbReference type="Pfam" id="PF00891">
    <property type="entry name" value="Methyltransf_2"/>
    <property type="match status" value="1"/>
</dbReference>
<sequence length="514" mass="58084">MRYLKHDPQEKGPQYLEELATGYWYSEALFTAVELGLFTLLEPGGKTTEEISGELDLNPEGLERFLQTLCALGLLGRHGGLYFNTKISSGFLVRNADNYQGDSILWRKKLFSNWRSLGSCLRKGGRVNFTRREEGPEDLIRRTRQYSRAMDCVAGTKIKEILPFFTGVVLSGAVLDVGSGTGAVSAGFLEHFPGLRATLLDLPEVLDYAAELLREKEYHDRFDYCPANILEPWPVKEERFDLVILSNIVHAYSEREILQLLDRAAECLQRDGFLLLHDFFFEHCPEKAALFDLNMFVNTFNGRVYPAKWLQGQLVSRGLYVTELLPLESDTALLIAAKRPERLQSLCLEQKSRLAFRIKSMGFHNVLPIPAEMVHIPEWAGLRCRFGCGNYGRPHCRPDSLTPEKTRKMLRDYSHCLLLEGAPPTGDFQRLVLRAEKEAFKAGFYKAFALWAGPCDLCHSCAGEGSCRNPKDSRPSMEGSGIDVFETVKRAGLTLRTLSARGDFIKYFGILLLE</sequence>
<dbReference type="InterPro" id="IPR029063">
    <property type="entry name" value="SAM-dependent_MTases_sf"/>
</dbReference>
<dbReference type="PANTHER" id="PTHR43712">
    <property type="entry name" value="PUTATIVE (AFU_ORTHOLOGUE AFUA_4G14580)-RELATED"/>
    <property type="match status" value="1"/>
</dbReference>
<evidence type="ECO:0008006" key="8">
    <source>
        <dbReference type="Google" id="ProtNLM"/>
    </source>
</evidence>
<dbReference type="RefSeq" id="WP_104373223.1">
    <property type="nucleotide sequence ID" value="NZ_BFAV01000157.1"/>
</dbReference>
<keyword evidence="3" id="KW-0949">S-adenosyl-L-methionine</keyword>
<evidence type="ECO:0000259" key="5">
    <source>
        <dbReference type="Pfam" id="PF08100"/>
    </source>
</evidence>
<protein>
    <recommendedName>
        <fullName evidence="8">Metal-binding protein</fullName>
    </recommendedName>
</protein>
<dbReference type="Pfam" id="PF10050">
    <property type="entry name" value="DUF2284"/>
    <property type="match status" value="1"/>
</dbReference>
<keyword evidence="7" id="KW-1185">Reference proteome</keyword>
<feature type="domain" description="O-methyltransferase dimerisation" evidence="5">
    <location>
        <begin position="18"/>
        <end position="93"/>
    </location>
</feature>
<evidence type="ECO:0000313" key="7">
    <source>
        <dbReference type="Proteomes" id="UP000239549"/>
    </source>
</evidence>
<evidence type="ECO:0000256" key="1">
    <source>
        <dbReference type="ARBA" id="ARBA00022603"/>
    </source>
</evidence>
<dbReference type="GO" id="GO:0032259">
    <property type="term" value="P:methylation"/>
    <property type="evidence" value="ECO:0007669"/>
    <property type="project" value="UniProtKB-KW"/>
</dbReference>
<dbReference type="InterPro" id="IPR036390">
    <property type="entry name" value="WH_DNA-bd_sf"/>
</dbReference>
<organism evidence="6 7">
    <name type="scientific">Desulfocucumis palustris</name>
    <dbReference type="NCBI Taxonomy" id="1898651"/>
    <lineage>
        <taxon>Bacteria</taxon>
        <taxon>Bacillati</taxon>
        <taxon>Bacillota</taxon>
        <taxon>Clostridia</taxon>
        <taxon>Eubacteriales</taxon>
        <taxon>Desulfocucumaceae</taxon>
        <taxon>Desulfocucumis</taxon>
    </lineage>
</organism>
<dbReference type="Pfam" id="PF08100">
    <property type="entry name" value="Dimerisation"/>
    <property type="match status" value="1"/>
</dbReference>
<feature type="domain" description="O-methyltransferase C-terminal" evidence="4">
    <location>
        <begin position="142"/>
        <end position="304"/>
    </location>
</feature>
<dbReference type="InterPro" id="IPR012967">
    <property type="entry name" value="COMT_dimerisation"/>
</dbReference>
<dbReference type="InterPro" id="IPR036388">
    <property type="entry name" value="WH-like_DNA-bd_sf"/>
</dbReference>
<dbReference type="PANTHER" id="PTHR43712:SF2">
    <property type="entry name" value="O-METHYLTRANSFERASE CICE"/>
    <property type="match status" value="1"/>
</dbReference>
<dbReference type="InterPro" id="IPR001077">
    <property type="entry name" value="COMT_C"/>
</dbReference>
<dbReference type="OrthoDB" id="5420534at2"/>
<dbReference type="EMBL" id="BFAV01000157">
    <property type="protein sequence ID" value="GBF35098.1"/>
    <property type="molecule type" value="Genomic_DNA"/>
</dbReference>
<accession>A0A2L2XFT2</accession>
<dbReference type="Proteomes" id="UP000239549">
    <property type="component" value="Unassembled WGS sequence"/>
</dbReference>
<keyword evidence="1" id="KW-0489">Methyltransferase</keyword>
<dbReference type="CDD" id="cd02440">
    <property type="entry name" value="AdoMet_MTases"/>
    <property type="match status" value="1"/>
</dbReference>
<dbReference type="Gene3D" id="3.40.50.150">
    <property type="entry name" value="Vaccinia Virus protein VP39"/>
    <property type="match status" value="1"/>
</dbReference>
<dbReference type="SUPFAM" id="SSF53335">
    <property type="entry name" value="S-adenosyl-L-methionine-dependent methyltransferases"/>
    <property type="match status" value="1"/>
</dbReference>
<keyword evidence="2" id="KW-0808">Transferase</keyword>
<gene>
    <name evidence="6" type="ORF">DCCM_4221</name>
</gene>
<dbReference type="GO" id="GO:0008171">
    <property type="term" value="F:O-methyltransferase activity"/>
    <property type="evidence" value="ECO:0007669"/>
    <property type="project" value="InterPro"/>
</dbReference>
<dbReference type="AlphaFoldDB" id="A0A2L2XFT2"/>
<dbReference type="Gene3D" id="1.10.10.10">
    <property type="entry name" value="Winged helix-like DNA-binding domain superfamily/Winged helix DNA-binding domain"/>
    <property type="match status" value="1"/>
</dbReference>
<proteinExistence type="predicted"/>